<comment type="caution">
    <text evidence="1">The sequence shown here is derived from an EMBL/GenBank/DDBJ whole genome shotgun (WGS) entry which is preliminary data.</text>
</comment>
<accession>A0ABV0XYA9</accession>
<organism evidence="1 2">
    <name type="scientific">Ameca splendens</name>
    <dbReference type="NCBI Taxonomy" id="208324"/>
    <lineage>
        <taxon>Eukaryota</taxon>
        <taxon>Metazoa</taxon>
        <taxon>Chordata</taxon>
        <taxon>Craniata</taxon>
        <taxon>Vertebrata</taxon>
        <taxon>Euteleostomi</taxon>
        <taxon>Actinopterygii</taxon>
        <taxon>Neopterygii</taxon>
        <taxon>Teleostei</taxon>
        <taxon>Neoteleostei</taxon>
        <taxon>Acanthomorphata</taxon>
        <taxon>Ovalentaria</taxon>
        <taxon>Atherinomorphae</taxon>
        <taxon>Cyprinodontiformes</taxon>
        <taxon>Goodeidae</taxon>
        <taxon>Ameca</taxon>
    </lineage>
</organism>
<sequence length="103" mass="11627">MYVSQEQGILCLNRHLMEGGETPCKNRVLISVKHMADARDSQVKCYTHCLDSPTATQSSISTSNSNKNVCNTVSQYRPKIVYWCNICTSKVFSPFASNRNYNI</sequence>
<keyword evidence="2" id="KW-1185">Reference proteome</keyword>
<gene>
    <name evidence="1" type="ORF">AMECASPLE_002455</name>
</gene>
<evidence type="ECO:0000313" key="1">
    <source>
        <dbReference type="EMBL" id="MEQ2286431.1"/>
    </source>
</evidence>
<protein>
    <submittedName>
        <fullName evidence="1">Uncharacterized protein</fullName>
    </submittedName>
</protein>
<dbReference type="Proteomes" id="UP001469553">
    <property type="component" value="Unassembled WGS sequence"/>
</dbReference>
<name>A0ABV0XYA9_9TELE</name>
<reference evidence="1 2" key="1">
    <citation type="submission" date="2021-06" db="EMBL/GenBank/DDBJ databases">
        <authorList>
            <person name="Palmer J.M."/>
        </authorList>
    </citation>
    <scope>NUCLEOTIDE SEQUENCE [LARGE SCALE GENOMIC DNA]</scope>
    <source>
        <strain evidence="1 2">AS_MEX2019</strain>
        <tissue evidence="1">Muscle</tissue>
    </source>
</reference>
<proteinExistence type="predicted"/>
<evidence type="ECO:0000313" key="2">
    <source>
        <dbReference type="Proteomes" id="UP001469553"/>
    </source>
</evidence>
<dbReference type="EMBL" id="JAHRIP010018899">
    <property type="protein sequence ID" value="MEQ2286431.1"/>
    <property type="molecule type" value="Genomic_DNA"/>
</dbReference>